<dbReference type="Proteomes" id="UP000199159">
    <property type="component" value="Unassembled WGS sequence"/>
</dbReference>
<keyword evidence="2" id="KW-1133">Transmembrane helix</keyword>
<dbReference type="RefSeq" id="WP_090855790.1">
    <property type="nucleotide sequence ID" value="NZ_FNJU01000007.1"/>
</dbReference>
<evidence type="ECO:0000313" key="4">
    <source>
        <dbReference type="Proteomes" id="UP000199159"/>
    </source>
</evidence>
<accession>A0A1H0VPD5</accession>
<keyword evidence="2" id="KW-0812">Transmembrane</keyword>
<keyword evidence="4" id="KW-1185">Reference proteome</keyword>
<dbReference type="STRING" id="930152.SAMN05216565_107115"/>
<dbReference type="AlphaFoldDB" id="A0A1H0VPD5"/>
<keyword evidence="2" id="KW-0472">Membrane</keyword>
<organism evidence="3 4">
    <name type="scientific">Litchfieldia salsa</name>
    <dbReference type="NCBI Taxonomy" id="930152"/>
    <lineage>
        <taxon>Bacteria</taxon>
        <taxon>Bacillati</taxon>
        <taxon>Bacillota</taxon>
        <taxon>Bacilli</taxon>
        <taxon>Bacillales</taxon>
        <taxon>Bacillaceae</taxon>
        <taxon>Litchfieldia</taxon>
    </lineage>
</organism>
<evidence type="ECO:0000256" key="2">
    <source>
        <dbReference type="SAM" id="Phobius"/>
    </source>
</evidence>
<proteinExistence type="predicted"/>
<gene>
    <name evidence="3" type="ORF">SAMN05216565_107115</name>
</gene>
<protein>
    <submittedName>
        <fullName evidence="3">Uncharacterized protein</fullName>
    </submittedName>
</protein>
<evidence type="ECO:0000256" key="1">
    <source>
        <dbReference type="SAM" id="MobiDB-lite"/>
    </source>
</evidence>
<name>A0A1H0VPD5_9BACI</name>
<feature type="transmembrane region" description="Helical" evidence="2">
    <location>
        <begin position="63"/>
        <end position="83"/>
    </location>
</feature>
<feature type="region of interest" description="Disordered" evidence="1">
    <location>
        <begin position="1"/>
        <end position="36"/>
    </location>
</feature>
<dbReference type="EMBL" id="FNJU01000007">
    <property type="protein sequence ID" value="SDP80204.1"/>
    <property type="molecule type" value="Genomic_DNA"/>
</dbReference>
<feature type="compositionally biased region" description="Low complexity" evidence="1">
    <location>
        <begin position="7"/>
        <end position="35"/>
    </location>
</feature>
<evidence type="ECO:0000313" key="3">
    <source>
        <dbReference type="EMBL" id="SDP80204.1"/>
    </source>
</evidence>
<reference evidence="4" key="1">
    <citation type="submission" date="2016-10" db="EMBL/GenBank/DDBJ databases">
        <authorList>
            <person name="Varghese N."/>
            <person name="Submissions S."/>
        </authorList>
    </citation>
    <scope>NUCLEOTIDE SEQUENCE [LARGE SCALE GENOMIC DNA]</scope>
    <source>
        <strain evidence="4">IBRC-M10078</strain>
    </source>
</reference>
<sequence>MEEEQPTTESTTEQTDSTSESTTSSDPIPTEETPPVDVVMDLQRTQETIIISSEGKVHVIHEITLGDVITSILLVCILLFLMMDRFIRRF</sequence>